<keyword evidence="3" id="KW-0029">Amino-acid transport</keyword>
<dbReference type="Gene3D" id="3.40.50.300">
    <property type="entry name" value="P-loop containing nucleotide triphosphate hydrolases"/>
    <property type="match status" value="1"/>
</dbReference>
<comment type="similarity">
    <text evidence="1">Belongs to the ABC transporter superfamily.</text>
</comment>
<dbReference type="SUPFAM" id="SSF52540">
    <property type="entry name" value="P-loop containing nucleoside triphosphate hydrolases"/>
    <property type="match status" value="1"/>
</dbReference>
<evidence type="ECO:0000256" key="3">
    <source>
        <dbReference type="ARBA" id="ARBA00022970"/>
    </source>
</evidence>
<comment type="caution">
    <text evidence="4">The sequence shown here is derived from an EMBL/GenBank/DDBJ whole genome shotgun (WGS) entry which is preliminary data.</text>
</comment>
<name>A0A7V9Z833_9BACL</name>
<evidence type="ECO:0000313" key="4">
    <source>
        <dbReference type="EMBL" id="MBA2875685.1"/>
    </source>
</evidence>
<evidence type="ECO:0000256" key="2">
    <source>
        <dbReference type="ARBA" id="ARBA00022448"/>
    </source>
</evidence>
<dbReference type="RefSeq" id="WP_228485553.1">
    <property type="nucleotide sequence ID" value="NZ_CP064060.1"/>
</dbReference>
<evidence type="ECO:0000313" key="5">
    <source>
        <dbReference type="Proteomes" id="UP000523087"/>
    </source>
</evidence>
<reference evidence="4 5" key="1">
    <citation type="submission" date="2020-07" db="EMBL/GenBank/DDBJ databases">
        <title>Genomic Encyclopedia of Type Strains, Phase IV (KMG-IV): sequencing the most valuable type-strain genomes for metagenomic binning, comparative biology and taxonomic classification.</title>
        <authorList>
            <person name="Goeker M."/>
        </authorList>
    </citation>
    <scope>NUCLEOTIDE SEQUENCE [LARGE SCALE GENOMIC DNA]</scope>
    <source>
        <strain evidence="4 5">DSM 15730</strain>
    </source>
</reference>
<dbReference type="PANTHER" id="PTHR43820:SF4">
    <property type="entry name" value="HIGH-AFFINITY BRANCHED-CHAIN AMINO ACID TRANSPORT ATP-BINDING PROTEIN LIVF"/>
    <property type="match status" value="1"/>
</dbReference>
<dbReference type="PANTHER" id="PTHR43820">
    <property type="entry name" value="HIGH-AFFINITY BRANCHED-CHAIN AMINO ACID TRANSPORT ATP-BINDING PROTEIN LIVF"/>
    <property type="match status" value="1"/>
</dbReference>
<dbReference type="Proteomes" id="UP000523087">
    <property type="component" value="Unassembled WGS sequence"/>
</dbReference>
<sequence>MMMDELSLGLALFIVKDMMKLLKQMCDQFGTTILFIEQNVRAALQIADHACVIDRGEIVIYGKA</sequence>
<proteinExistence type="inferred from homology"/>
<keyword evidence="5" id="KW-1185">Reference proteome</keyword>
<organism evidence="4 5">
    <name type="scientific">Thermaerobacillus caldiproteolyticus</name>
    <dbReference type="NCBI Taxonomy" id="247480"/>
    <lineage>
        <taxon>Bacteria</taxon>
        <taxon>Bacillati</taxon>
        <taxon>Bacillota</taxon>
        <taxon>Bacilli</taxon>
        <taxon>Bacillales</taxon>
        <taxon>Anoxybacillaceae</taxon>
        <taxon>Thermaerobacillus</taxon>
    </lineage>
</organism>
<dbReference type="InterPro" id="IPR052156">
    <property type="entry name" value="BCAA_Transport_ATP-bd_LivF"/>
</dbReference>
<gene>
    <name evidence="4" type="ORF">HNR31_002475</name>
</gene>
<evidence type="ECO:0000256" key="1">
    <source>
        <dbReference type="ARBA" id="ARBA00005417"/>
    </source>
</evidence>
<accession>A0A7V9Z833</accession>
<dbReference type="AlphaFoldDB" id="A0A7V9Z833"/>
<dbReference type="EMBL" id="JACDUT010000007">
    <property type="protein sequence ID" value="MBA2875685.1"/>
    <property type="molecule type" value="Genomic_DNA"/>
</dbReference>
<dbReference type="GO" id="GO:0015807">
    <property type="term" value="P:L-amino acid transport"/>
    <property type="evidence" value="ECO:0007669"/>
    <property type="project" value="TreeGrafter"/>
</dbReference>
<protein>
    <submittedName>
        <fullName evidence="4">ABC-type branched-subunit amino acid transport system ATPase component</fullName>
    </submittedName>
</protein>
<dbReference type="InterPro" id="IPR027417">
    <property type="entry name" value="P-loop_NTPase"/>
</dbReference>
<keyword evidence="2" id="KW-0813">Transport</keyword>
<dbReference type="GO" id="GO:0015658">
    <property type="term" value="F:branched-chain amino acid transmembrane transporter activity"/>
    <property type="evidence" value="ECO:0007669"/>
    <property type="project" value="TreeGrafter"/>
</dbReference>